<evidence type="ECO:0000313" key="16">
    <source>
        <dbReference type="Proteomes" id="UP000559987"/>
    </source>
</evidence>
<keyword evidence="16" id="KW-1185">Reference proteome</keyword>
<dbReference type="GO" id="GO:0009279">
    <property type="term" value="C:cell outer membrane"/>
    <property type="evidence" value="ECO:0007669"/>
    <property type="project" value="UniProtKB-SubCell"/>
</dbReference>
<dbReference type="Proteomes" id="UP000559987">
    <property type="component" value="Unassembled WGS sequence"/>
</dbReference>
<protein>
    <submittedName>
        <fullName evidence="15">Iron complex outermembrane receptor protein</fullName>
    </submittedName>
</protein>
<proteinExistence type="inferred from homology"/>
<keyword evidence="3 10" id="KW-1134">Transmembrane beta strand</keyword>
<keyword evidence="4 10" id="KW-0812">Transmembrane</keyword>
<dbReference type="RefSeq" id="WP_183911275.1">
    <property type="nucleotide sequence ID" value="NZ_JACHXZ010000004.1"/>
</dbReference>
<comment type="similarity">
    <text evidence="10 11">Belongs to the TonB-dependent receptor family.</text>
</comment>
<evidence type="ECO:0000256" key="11">
    <source>
        <dbReference type="RuleBase" id="RU003357"/>
    </source>
</evidence>
<keyword evidence="6" id="KW-0406">Ion transport</keyword>
<reference evidence="15 16" key="1">
    <citation type="submission" date="2020-08" db="EMBL/GenBank/DDBJ databases">
        <title>Genomic Encyclopedia of Type Strains, Phase III (KMG-III): the genomes of soil and plant-associated and newly described type strains.</title>
        <authorList>
            <person name="Whitman W."/>
        </authorList>
    </citation>
    <scope>NUCLEOTIDE SEQUENCE [LARGE SCALE GENOMIC DNA]</scope>
    <source>
        <strain evidence="15 16">CECT 8571</strain>
    </source>
</reference>
<sequence length="674" mass="74452">MYRLISLTTASLLLFDASSVMAQLSADDLIDLPLEELMQMEATVSSVSKRDESLRDIPAAIFVVTREDIRRSAVTNVPDALRMVPGIQVGKISSSEWAVSARGLGGRFSRYLLVLIDGRSIYTSLFSGVNWDEINLSLENIERIEVIRGPGGTIWGANAVNGMVNIITRTPDAVSGTSARLSAGSGETTGSAYVGTKLAGEYGHLTMSGHLERYEAMDQGTSPFTDNPWQNGRLDIGWQHQQGSSEWQLNVGYSNIQSNVAWSKQQVHGLAEAATYGDDQKTGYFAVGKWQRPTNTGLWSARLSVDSMDRDGDAYQWNTKNGDAEIQWAGELASNHQTTFGVALRISESDFQTPTTGMDATLIPEFQRTTIRSFYAQDTWQLLPSWNINAGVRYDDNSDSSDAWQPSVRSLWRVADHHSVWAGSSRAVSTPSRVLNNESYLSIDTIAPDITNPLPALIILESTGAGVEDVELTAYEIGYRYIPSQALSIDLTAFQHNYDNILAGGSLAIPELRFENNLPYLALPVQLNTSASQTSEGIEISARYQINEQWLVQYGGSYFQTEVHQGPSVLETLLEDVVAVPKHQHNMRVFWNASSAFEVDVGLRFASEPDSKRADAYTAMDVNVNYRLTPKASISLSARNLFIDETVEYTREIFSVGSYVVKPSVLLKLQWQID</sequence>
<keyword evidence="8 10" id="KW-0472">Membrane</keyword>
<feature type="domain" description="TonB-dependent receptor-like beta-barrel" evidence="13">
    <location>
        <begin position="220"/>
        <end position="641"/>
    </location>
</feature>
<feature type="signal peptide" evidence="12">
    <location>
        <begin position="1"/>
        <end position="22"/>
    </location>
</feature>
<keyword evidence="5 12" id="KW-0732">Signal</keyword>
<feature type="domain" description="TonB-dependent receptor plug" evidence="14">
    <location>
        <begin position="54"/>
        <end position="162"/>
    </location>
</feature>
<evidence type="ECO:0000313" key="15">
    <source>
        <dbReference type="EMBL" id="MBB3169787.1"/>
    </source>
</evidence>
<dbReference type="EMBL" id="JACHXZ010000004">
    <property type="protein sequence ID" value="MBB3169787.1"/>
    <property type="molecule type" value="Genomic_DNA"/>
</dbReference>
<comment type="caution">
    <text evidence="15">The sequence shown here is derived from an EMBL/GenBank/DDBJ whole genome shotgun (WGS) entry which is preliminary data.</text>
</comment>
<organism evidence="15 16">
    <name type="scientific">Simiduia aestuariiviva</name>
    <dbReference type="NCBI Taxonomy" id="1510459"/>
    <lineage>
        <taxon>Bacteria</taxon>
        <taxon>Pseudomonadati</taxon>
        <taxon>Pseudomonadota</taxon>
        <taxon>Gammaproteobacteria</taxon>
        <taxon>Cellvibrionales</taxon>
        <taxon>Cellvibrionaceae</taxon>
        <taxon>Simiduia</taxon>
    </lineage>
</organism>
<comment type="subcellular location">
    <subcellularLocation>
        <location evidence="1 10">Cell outer membrane</location>
        <topology evidence="1 10">Multi-pass membrane protein</topology>
    </subcellularLocation>
</comment>
<dbReference type="Gene3D" id="2.170.130.10">
    <property type="entry name" value="TonB-dependent receptor, plug domain"/>
    <property type="match status" value="1"/>
</dbReference>
<dbReference type="InterPro" id="IPR036942">
    <property type="entry name" value="Beta-barrel_TonB_sf"/>
</dbReference>
<dbReference type="InterPro" id="IPR012910">
    <property type="entry name" value="Plug_dom"/>
</dbReference>
<evidence type="ECO:0000256" key="8">
    <source>
        <dbReference type="ARBA" id="ARBA00023136"/>
    </source>
</evidence>
<dbReference type="PROSITE" id="PS52016">
    <property type="entry name" value="TONB_DEPENDENT_REC_3"/>
    <property type="match status" value="1"/>
</dbReference>
<dbReference type="SUPFAM" id="SSF56935">
    <property type="entry name" value="Porins"/>
    <property type="match status" value="1"/>
</dbReference>
<accession>A0A839UWP6</accession>
<evidence type="ECO:0000256" key="12">
    <source>
        <dbReference type="SAM" id="SignalP"/>
    </source>
</evidence>
<evidence type="ECO:0000256" key="2">
    <source>
        <dbReference type="ARBA" id="ARBA00022448"/>
    </source>
</evidence>
<evidence type="ECO:0000259" key="13">
    <source>
        <dbReference type="Pfam" id="PF00593"/>
    </source>
</evidence>
<dbReference type="InterPro" id="IPR000531">
    <property type="entry name" value="Beta-barrel_TonB"/>
</dbReference>
<evidence type="ECO:0000256" key="3">
    <source>
        <dbReference type="ARBA" id="ARBA00022452"/>
    </source>
</evidence>
<dbReference type="GO" id="GO:0015344">
    <property type="term" value="F:siderophore uptake transmembrane transporter activity"/>
    <property type="evidence" value="ECO:0007669"/>
    <property type="project" value="TreeGrafter"/>
</dbReference>
<evidence type="ECO:0000256" key="7">
    <source>
        <dbReference type="ARBA" id="ARBA00023077"/>
    </source>
</evidence>
<evidence type="ECO:0000256" key="9">
    <source>
        <dbReference type="ARBA" id="ARBA00023237"/>
    </source>
</evidence>
<dbReference type="Pfam" id="PF00593">
    <property type="entry name" value="TonB_dep_Rec_b-barrel"/>
    <property type="match status" value="1"/>
</dbReference>
<evidence type="ECO:0000256" key="4">
    <source>
        <dbReference type="ARBA" id="ARBA00022692"/>
    </source>
</evidence>
<dbReference type="AlphaFoldDB" id="A0A839UWP6"/>
<evidence type="ECO:0000256" key="6">
    <source>
        <dbReference type="ARBA" id="ARBA00023065"/>
    </source>
</evidence>
<gene>
    <name evidence="15" type="ORF">FHS30_003000</name>
</gene>
<dbReference type="Gene3D" id="2.40.170.20">
    <property type="entry name" value="TonB-dependent receptor, beta-barrel domain"/>
    <property type="match status" value="1"/>
</dbReference>
<feature type="chain" id="PRO_5032284390" evidence="12">
    <location>
        <begin position="23"/>
        <end position="674"/>
    </location>
</feature>
<evidence type="ECO:0000256" key="10">
    <source>
        <dbReference type="PROSITE-ProRule" id="PRU01360"/>
    </source>
</evidence>
<keyword evidence="9 10" id="KW-0998">Cell outer membrane</keyword>
<name>A0A839UWP6_9GAMM</name>
<dbReference type="InterPro" id="IPR037066">
    <property type="entry name" value="Plug_dom_sf"/>
</dbReference>
<dbReference type="PANTHER" id="PTHR30069:SF53">
    <property type="entry name" value="COLICIN I RECEPTOR-RELATED"/>
    <property type="match status" value="1"/>
</dbReference>
<keyword evidence="7 11" id="KW-0798">TonB box</keyword>
<evidence type="ECO:0000259" key="14">
    <source>
        <dbReference type="Pfam" id="PF07715"/>
    </source>
</evidence>
<dbReference type="Pfam" id="PF07715">
    <property type="entry name" value="Plug"/>
    <property type="match status" value="1"/>
</dbReference>
<dbReference type="CDD" id="cd01347">
    <property type="entry name" value="ligand_gated_channel"/>
    <property type="match status" value="1"/>
</dbReference>
<dbReference type="GO" id="GO:0044718">
    <property type="term" value="P:siderophore transmembrane transport"/>
    <property type="evidence" value="ECO:0007669"/>
    <property type="project" value="TreeGrafter"/>
</dbReference>
<evidence type="ECO:0000256" key="5">
    <source>
        <dbReference type="ARBA" id="ARBA00022729"/>
    </source>
</evidence>
<keyword evidence="2 10" id="KW-0813">Transport</keyword>
<dbReference type="PANTHER" id="PTHR30069">
    <property type="entry name" value="TONB-DEPENDENT OUTER MEMBRANE RECEPTOR"/>
    <property type="match status" value="1"/>
</dbReference>
<keyword evidence="15" id="KW-0675">Receptor</keyword>
<evidence type="ECO:0000256" key="1">
    <source>
        <dbReference type="ARBA" id="ARBA00004571"/>
    </source>
</evidence>
<dbReference type="InterPro" id="IPR039426">
    <property type="entry name" value="TonB-dep_rcpt-like"/>
</dbReference>